<proteinExistence type="predicted"/>
<keyword evidence="3" id="KW-1185">Reference proteome</keyword>
<feature type="non-terminal residue" evidence="2">
    <location>
        <position position="123"/>
    </location>
</feature>
<organism evidence="2 3">
    <name type="scientific">Lasiosphaeria hispida</name>
    <dbReference type="NCBI Taxonomy" id="260671"/>
    <lineage>
        <taxon>Eukaryota</taxon>
        <taxon>Fungi</taxon>
        <taxon>Dikarya</taxon>
        <taxon>Ascomycota</taxon>
        <taxon>Pezizomycotina</taxon>
        <taxon>Sordariomycetes</taxon>
        <taxon>Sordariomycetidae</taxon>
        <taxon>Sordariales</taxon>
        <taxon>Lasiosphaeriaceae</taxon>
        <taxon>Lasiosphaeria</taxon>
    </lineage>
</organism>
<reference evidence="2" key="2">
    <citation type="submission" date="2023-06" db="EMBL/GenBank/DDBJ databases">
        <authorList>
            <consortium name="Lawrence Berkeley National Laboratory"/>
            <person name="Haridas S."/>
            <person name="Hensen N."/>
            <person name="Bonometti L."/>
            <person name="Westerberg I."/>
            <person name="Brannstrom I.O."/>
            <person name="Guillou S."/>
            <person name="Cros-Aarteil S."/>
            <person name="Calhoun S."/>
            <person name="Kuo A."/>
            <person name="Mondo S."/>
            <person name="Pangilinan J."/>
            <person name="Riley R."/>
            <person name="Labutti K."/>
            <person name="Andreopoulos B."/>
            <person name="Lipzen A."/>
            <person name="Chen C."/>
            <person name="Yanf M."/>
            <person name="Daum C."/>
            <person name="Ng V."/>
            <person name="Clum A."/>
            <person name="Steindorff A."/>
            <person name="Ohm R."/>
            <person name="Martin F."/>
            <person name="Silar P."/>
            <person name="Natvig D."/>
            <person name="Lalanne C."/>
            <person name="Gautier V."/>
            <person name="Ament-Velasquez S.L."/>
            <person name="Kruys A."/>
            <person name="Hutchinson M.I."/>
            <person name="Powell A.J."/>
            <person name="Barry K."/>
            <person name="Miller A.N."/>
            <person name="Grigoriev I.V."/>
            <person name="Debuchy R."/>
            <person name="Gladieux P."/>
            <person name="Thoren M.H."/>
            <person name="Johannesson H."/>
        </authorList>
    </citation>
    <scope>NUCLEOTIDE SEQUENCE</scope>
    <source>
        <strain evidence="2">CBS 955.72</strain>
    </source>
</reference>
<sequence>NPFPKGSWIVYSGRVLGVLNRDLIQGPHIIDSTTRIFVILPDDWEFVRQSALSAHNVPTPTPSNPVPESPTPPRPVGPSGVASRNPFSSPSRGQKGPSLESVVSPALATTKYSPPQATEPPAS</sequence>
<dbReference type="AlphaFoldDB" id="A0AAJ0HK56"/>
<dbReference type="EMBL" id="JAUIQD010000004">
    <property type="protein sequence ID" value="KAK3353869.1"/>
    <property type="molecule type" value="Genomic_DNA"/>
</dbReference>
<comment type="caution">
    <text evidence="2">The sequence shown here is derived from an EMBL/GenBank/DDBJ whole genome shotgun (WGS) entry which is preliminary data.</text>
</comment>
<reference evidence="2" key="1">
    <citation type="journal article" date="2023" name="Mol. Phylogenet. Evol.">
        <title>Genome-scale phylogeny and comparative genomics of the fungal order Sordariales.</title>
        <authorList>
            <person name="Hensen N."/>
            <person name="Bonometti L."/>
            <person name="Westerberg I."/>
            <person name="Brannstrom I.O."/>
            <person name="Guillou S."/>
            <person name="Cros-Aarteil S."/>
            <person name="Calhoun S."/>
            <person name="Haridas S."/>
            <person name="Kuo A."/>
            <person name="Mondo S."/>
            <person name="Pangilinan J."/>
            <person name="Riley R."/>
            <person name="LaButti K."/>
            <person name="Andreopoulos B."/>
            <person name="Lipzen A."/>
            <person name="Chen C."/>
            <person name="Yan M."/>
            <person name="Daum C."/>
            <person name="Ng V."/>
            <person name="Clum A."/>
            <person name="Steindorff A."/>
            <person name="Ohm R.A."/>
            <person name="Martin F."/>
            <person name="Silar P."/>
            <person name="Natvig D.O."/>
            <person name="Lalanne C."/>
            <person name="Gautier V."/>
            <person name="Ament-Velasquez S.L."/>
            <person name="Kruys A."/>
            <person name="Hutchinson M.I."/>
            <person name="Powell A.J."/>
            <person name="Barry K."/>
            <person name="Miller A.N."/>
            <person name="Grigoriev I.V."/>
            <person name="Debuchy R."/>
            <person name="Gladieux P."/>
            <person name="Hiltunen Thoren M."/>
            <person name="Johannesson H."/>
        </authorList>
    </citation>
    <scope>NUCLEOTIDE SEQUENCE</scope>
    <source>
        <strain evidence="2">CBS 955.72</strain>
    </source>
</reference>
<protein>
    <submittedName>
        <fullName evidence="2">Uncharacterized protein</fullName>
    </submittedName>
</protein>
<evidence type="ECO:0000313" key="2">
    <source>
        <dbReference type="EMBL" id="KAK3353869.1"/>
    </source>
</evidence>
<feature type="region of interest" description="Disordered" evidence="1">
    <location>
        <begin position="54"/>
        <end position="123"/>
    </location>
</feature>
<evidence type="ECO:0000256" key="1">
    <source>
        <dbReference type="SAM" id="MobiDB-lite"/>
    </source>
</evidence>
<evidence type="ECO:0000313" key="3">
    <source>
        <dbReference type="Proteomes" id="UP001275084"/>
    </source>
</evidence>
<accession>A0AAJ0HK56</accession>
<dbReference type="Proteomes" id="UP001275084">
    <property type="component" value="Unassembled WGS sequence"/>
</dbReference>
<feature type="compositionally biased region" description="Pro residues" evidence="1">
    <location>
        <begin position="59"/>
        <end position="76"/>
    </location>
</feature>
<feature type="non-terminal residue" evidence="2">
    <location>
        <position position="1"/>
    </location>
</feature>
<name>A0AAJ0HK56_9PEZI</name>
<gene>
    <name evidence="2" type="ORF">B0T25DRAFT_428602</name>
</gene>